<dbReference type="FunFam" id="3.30.300.70:FF:000001">
    <property type="entry name" value="Ribosome maturation factor RimP"/>
    <property type="match status" value="1"/>
</dbReference>
<feature type="non-terminal residue" evidence="5">
    <location>
        <position position="156"/>
    </location>
</feature>
<keyword evidence="1" id="KW-0963">Cytoplasm</keyword>
<dbReference type="GO" id="GO:0000028">
    <property type="term" value="P:ribosomal small subunit assembly"/>
    <property type="evidence" value="ECO:0007669"/>
    <property type="project" value="TreeGrafter"/>
</dbReference>
<protein>
    <recommendedName>
        <fullName evidence="7">Ribosome maturation factor RimP</fullName>
    </recommendedName>
</protein>
<keyword evidence="2" id="KW-0690">Ribosome biogenesis</keyword>
<evidence type="ECO:0000259" key="4">
    <source>
        <dbReference type="Pfam" id="PF17384"/>
    </source>
</evidence>
<dbReference type="AlphaFoldDB" id="A0A017RX41"/>
<evidence type="ECO:0000313" key="6">
    <source>
        <dbReference type="Proteomes" id="UP000019681"/>
    </source>
</evidence>
<reference evidence="5 6" key="1">
    <citation type="journal article" date="2014" name="Genome Announc.">
        <title>Draft Genome Sequence of Fervidicella metallireducens Strain AeBT, an Iron-Reducing Thermoanaerobe from the Great Artesian Basin.</title>
        <authorList>
            <person name="Patel B.K."/>
        </authorList>
    </citation>
    <scope>NUCLEOTIDE SEQUENCE [LARGE SCALE GENOMIC DNA]</scope>
    <source>
        <strain evidence="5 6">AeB</strain>
    </source>
</reference>
<keyword evidence="6" id="KW-1185">Reference proteome</keyword>
<evidence type="ECO:0000259" key="3">
    <source>
        <dbReference type="Pfam" id="PF02576"/>
    </source>
</evidence>
<gene>
    <name evidence="5" type="ORF">Q428_03460</name>
</gene>
<proteinExistence type="inferred from homology"/>
<organism evidence="5 6">
    <name type="scientific">Fervidicella metallireducens AeB</name>
    <dbReference type="NCBI Taxonomy" id="1403537"/>
    <lineage>
        <taxon>Bacteria</taxon>
        <taxon>Bacillati</taxon>
        <taxon>Bacillota</taxon>
        <taxon>Clostridia</taxon>
        <taxon>Eubacteriales</taxon>
        <taxon>Clostridiaceae</taxon>
        <taxon>Fervidicella</taxon>
    </lineage>
</organism>
<dbReference type="GO" id="GO:0005829">
    <property type="term" value="C:cytosol"/>
    <property type="evidence" value="ECO:0007669"/>
    <property type="project" value="TreeGrafter"/>
</dbReference>
<dbReference type="RefSeq" id="WP_152539061.1">
    <property type="nucleotide sequence ID" value="NZ_AZQP01000006.1"/>
</dbReference>
<dbReference type="GO" id="GO:0006412">
    <property type="term" value="P:translation"/>
    <property type="evidence" value="ECO:0007669"/>
    <property type="project" value="TreeGrafter"/>
</dbReference>
<dbReference type="Gene3D" id="2.30.30.180">
    <property type="entry name" value="Ribosome maturation factor RimP, C-terminal domain"/>
    <property type="match status" value="1"/>
</dbReference>
<dbReference type="STRING" id="1403537.Q428_03460"/>
<dbReference type="Pfam" id="PF02576">
    <property type="entry name" value="RimP_N"/>
    <property type="match status" value="1"/>
</dbReference>
<evidence type="ECO:0008006" key="7">
    <source>
        <dbReference type="Google" id="ProtNLM"/>
    </source>
</evidence>
<dbReference type="SUPFAM" id="SSF75420">
    <property type="entry name" value="YhbC-like, N-terminal domain"/>
    <property type="match status" value="1"/>
</dbReference>
<dbReference type="InterPro" id="IPR035956">
    <property type="entry name" value="RimP_N_sf"/>
</dbReference>
<dbReference type="PANTHER" id="PTHR33867">
    <property type="entry name" value="RIBOSOME MATURATION FACTOR RIMP"/>
    <property type="match status" value="1"/>
</dbReference>
<dbReference type="EMBL" id="AZQP01000006">
    <property type="protein sequence ID" value="EYE89348.1"/>
    <property type="molecule type" value="Genomic_DNA"/>
</dbReference>
<dbReference type="PANTHER" id="PTHR33867:SF1">
    <property type="entry name" value="RIBOSOME MATURATION FACTOR RIMP"/>
    <property type="match status" value="1"/>
</dbReference>
<dbReference type="SUPFAM" id="SSF74942">
    <property type="entry name" value="YhbC-like, C-terminal domain"/>
    <property type="match status" value="1"/>
</dbReference>
<dbReference type="OrthoDB" id="9805006at2"/>
<dbReference type="CDD" id="cd01734">
    <property type="entry name" value="YlxS_C"/>
    <property type="match status" value="1"/>
</dbReference>
<dbReference type="Gene3D" id="3.30.300.70">
    <property type="entry name" value="RimP-like superfamily, N-terminal"/>
    <property type="match status" value="1"/>
</dbReference>
<dbReference type="InterPro" id="IPR028989">
    <property type="entry name" value="RimP_N"/>
</dbReference>
<dbReference type="Pfam" id="PF17384">
    <property type="entry name" value="DUF150_C"/>
    <property type="match status" value="1"/>
</dbReference>
<feature type="domain" description="Ribosome maturation factor RimP N-terminal" evidence="3">
    <location>
        <begin position="16"/>
        <end position="88"/>
    </location>
</feature>
<dbReference type="InterPro" id="IPR036847">
    <property type="entry name" value="RimP_C_sf"/>
</dbReference>
<sequence>MTSFDIDKIEKTVEELAEPVVENLGFELVAVEFVEEEGEWYLRIYIDKAGGVDLDDCTNVSRILNEKIDEVDPIEQSYYFEVSSPGLDRPIKKEKDFIKYSGSKVRVILNKQIDGKEIFEGILIGLTNDEVIIKIKNIDKKLKRKDIKSVRLNDFG</sequence>
<name>A0A017RX41_9CLOT</name>
<evidence type="ECO:0000256" key="1">
    <source>
        <dbReference type="ARBA" id="ARBA00022490"/>
    </source>
</evidence>
<evidence type="ECO:0000256" key="2">
    <source>
        <dbReference type="ARBA" id="ARBA00022517"/>
    </source>
</evidence>
<feature type="domain" description="Ribosome maturation factor RimP C-terminal" evidence="4">
    <location>
        <begin position="91"/>
        <end position="152"/>
    </location>
</feature>
<dbReference type="InterPro" id="IPR003728">
    <property type="entry name" value="Ribosome_maturation_RimP"/>
</dbReference>
<dbReference type="Proteomes" id="UP000019681">
    <property type="component" value="Unassembled WGS sequence"/>
</dbReference>
<dbReference type="HAMAP" id="MF_01077">
    <property type="entry name" value="RimP"/>
    <property type="match status" value="1"/>
</dbReference>
<dbReference type="InterPro" id="IPR028998">
    <property type="entry name" value="RimP_C"/>
</dbReference>
<accession>A0A017RX41</accession>
<evidence type="ECO:0000313" key="5">
    <source>
        <dbReference type="EMBL" id="EYE89348.1"/>
    </source>
</evidence>
<comment type="caution">
    <text evidence="5">The sequence shown here is derived from an EMBL/GenBank/DDBJ whole genome shotgun (WGS) entry which is preliminary data.</text>
</comment>